<proteinExistence type="inferred from homology"/>
<dbReference type="RefSeq" id="WP_002686982.1">
    <property type="nucleotide sequence ID" value="NZ_UFTJ01000001.1"/>
</dbReference>
<dbReference type="AlphaFoldDB" id="A0A376BYI5"/>
<accession>A0A376BYI5</accession>
<dbReference type="InterPro" id="IPR011990">
    <property type="entry name" value="TPR-like_helical_dom_sf"/>
</dbReference>
<reference evidence="8 9" key="1">
    <citation type="submission" date="2018-06" db="EMBL/GenBank/DDBJ databases">
        <authorList>
            <consortium name="Pathogen Informatics"/>
            <person name="Doyle S."/>
        </authorList>
    </citation>
    <scope>NUCLEOTIDE SEQUENCE [LARGE SCALE GENOMIC DNA]</scope>
    <source>
        <strain evidence="8 9">NCTC11661</strain>
    </source>
</reference>
<dbReference type="Gene3D" id="1.25.40.390">
    <property type="match status" value="1"/>
</dbReference>
<keyword evidence="4" id="KW-0472">Membrane</keyword>
<evidence type="ECO:0000256" key="1">
    <source>
        <dbReference type="ARBA" id="ARBA00004442"/>
    </source>
</evidence>
<dbReference type="InterPro" id="IPR033985">
    <property type="entry name" value="SusD-like_N"/>
</dbReference>
<evidence type="ECO:0000259" key="6">
    <source>
        <dbReference type="Pfam" id="PF07980"/>
    </source>
</evidence>
<dbReference type="Gene3D" id="1.25.40.900">
    <property type="match status" value="1"/>
</dbReference>
<feature type="domain" description="RagB/SusD" evidence="6">
    <location>
        <begin position="359"/>
        <end position="482"/>
    </location>
</feature>
<evidence type="ECO:0000256" key="5">
    <source>
        <dbReference type="ARBA" id="ARBA00023237"/>
    </source>
</evidence>
<sequence>MKKIFLILGLSVATLNLNSCRDSQLEPTLEQEKDMDKSLVSESDLDTFLRGIYSLMKDQNYLGRDYQIYGEVRSDNTYANGNSNRFVVEAEMDYNPNNGNMPATWYRIYQVIGRANLVINKYEGVGSWTPLSGDAEKIKNYVGQAYILRAMAHFDLVRIFGQHYVSGQGGMNSLGVPYVKYFQGDPNNLYPARNTVQEVYDLAKQDIQKAIGLMNPTWNDNNRNFISANVGWALLSRMATYFNDTPLAISASKKVIDSGIYSIVEETNFVNSWKLKNSPNWIFSLYANSSTESIGINSLAYIYRLPASGSGYGDIVGLGNLYNIYELGDVRANASMYSSPINVSSGEGEFRNLGKFPDTINGGDAIPLFRYEEVILNYAEALFKNGQLAEALTQLNKIPAQRGATLYNSVDMEKILSERRKEFAFEGFRFHDLVRTQQGIPLLDATRQNISTPIPYGSSKLAFPIPNTEVGANANMVQNAGY</sequence>
<evidence type="ECO:0000256" key="4">
    <source>
        <dbReference type="ARBA" id="ARBA00023136"/>
    </source>
</evidence>
<comment type="similarity">
    <text evidence="2">Belongs to the SusD family.</text>
</comment>
<dbReference type="InterPro" id="IPR012944">
    <property type="entry name" value="SusD_RagB_dom"/>
</dbReference>
<keyword evidence="3" id="KW-0732">Signal</keyword>
<dbReference type="EMBL" id="UFTJ01000001">
    <property type="protein sequence ID" value="SSZ46728.1"/>
    <property type="molecule type" value="Genomic_DNA"/>
</dbReference>
<gene>
    <name evidence="8" type="ORF">NCTC11661_00382</name>
</gene>
<evidence type="ECO:0000256" key="2">
    <source>
        <dbReference type="ARBA" id="ARBA00006275"/>
    </source>
</evidence>
<organism evidence="8 9">
    <name type="scientific">Bergeyella zoohelcum</name>
    <dbReference type="NCBI Taxonomy" id="1015"/>
    <lineage>
        <taxon>Bacteria</taxon>
        <taxon>Pseudomonadati</taxon>
        <taxon>Bacteroidota</taxon>
        <taxon>Flavobacteriia</taxon>
        <taxon>Flavobacteriales</taxon>
        <taxon>Weeksellaceae</taxon>
        <taxon>Bergeyella</taxon>
    </lineage>
</organism>
<dbReference type="Proteomes" id="UP000255515">
    <property type="component" value="Unassembled WGS sequence"/>
</dbReference>
<comment type="subcellular location">
    <subcellularLocation>
        <location evidence="1">Cell outer membrane</location>
    </subcellularLocation>
</comment>
<dbReference type="Gene3D" id="2.20.20.130">
    <property type="match status" value="1"/>
</dbReference>
<keyword evidence="5" id="KW-0998">Cell outer membrane</keyword>
<dbReference type="CDD" id="cd08977">
    <property type="entry name" value="SusD"/>
    <property type="match status" value="1"/>
</dbReference>
<evidence type="ECO:0000313" key="8">
    <source>
        <dbReference type="EMBL" id="SSZ46728.1"/>
    </source>
</evidence>
<dbReference type="Pfam" id="PF07980">
    <property type="entry name" value="SusD_RagB"/>
    <property type="match status" value="1"/>
</dbReference>
<evidence type="ECO:0000256" key="3">
    <source>
        <dbReference type="ARBA" id="ARBA00022729"/>
    </source>
</evidence>
<dbReference type="GO" id="GO:0009279">
    <property type="term" value="C:cell outer membrane"/>
    <property type="evidence" value="ECO:0007669"/>
    <property type="project" value="UniProtKB-SubCell"/>
</dbReference>
<protein>
    <submittedName>
        <fullName evidence="8">SusD family</fullName>
    </submittedName>
</protein>
<dbReference type="Pfam" id="PF14322">
    <property type="entry name" value="SusD-like_3"/>
    <property type="match status" value="1"/>
</dbReference>
<evidence type="ECO:0000259" key="7">
    <source>
        <dbReference type="Pfam" id="PF14322"/>
    </source>
</evidence>
<feature type="domain" description="SusD-like N-terminal" evidence="7">
    <location>
        <begin position="31"/>
        <end position="237"/>
    </location>
</feature>
<dbReference type="SUPFAM" id="SSF48452">
    <property type="entry name" value="TPR-like"/>
    <property type="match status" value="1"/>
</dbReference>
<name>A0A376BYI5_9FLAO</name>
<evidence type="ECO:0000313" key="9">
    <source>
        <dbReference type="Proteomes" id="UP000255515"/>
    </source>
</evidence>